<evidence type="ECO:0000256" key="4">
    <source>
        <dbReference type="ARBA" id="ARBA00022603"/>
    </source>
</evidence>
<dbReference type="GO" id="GO:0016435">
    <property type="term" value="F:rRNA (guanine) methyltransferase activity"/>
    <property type="evidence" value="ECO:0007669"/>
    <property type="project" value="TreeGrafter"/>
</dbReference>
<feature type="compositionally biased region" description="Basic and acidic residues" evidence="9">
    <location>
        <begin position="613"/>
        <end position="623"/>
    </location>
</feature>
<feature type="region of interest" description="Disordered" evidence="9">
    <location>
        <begin position="419"/>
        <end position="439"/>
    </location>
</feature>
<sequence>MPIVADISVGQLVDRVDARRLHGTKDSPCAPEENGACDHYRSPYIMGKTQKKTGKGRIDKYYKLAKEQGYRARSAFKLIQLNKKYSFLESARCCIDLCAAPGGWLQVASKYMPVNSVIVGVDLVPIKPIPRVVTFAADITTTNCRNLLRGELKDWKADVVLHDGAPNVGTAWVQDAYSQSELVLMSMKLAAEFLVKGGTFVTKVFRSADYNNLIWVFNQLFGKVEATKPPSSRNVSAEIFVVCRDFLAPKHIDPKFFDPKHVFKDLSATAPIDGDKAVAANATANVFQPEKKRRHRGGYEDGDYILFKKANAAEFVRCQEPITFLGSVNKIAFETEEEKEWLALDLTTSEIQANCDDLKVLGKGDFKALMKWRTALREELGFETKTKETEELTEEVEVIEEVDEEQQIQNELERLNAEAAARAKRDRRRANESKTRTIQRMQLQMTAPMDIGMEQNDMSLRGQADIFDLEETAKGLGKKGGLSALGDEDNADSSADEDSDDEDEDEVLDSEEERERKVNGLEAELDELYDAYQERMRERDAKYRVKEARKDRKDREEWAGIRKNDSEDEDSDDSEGGYDVMEKGKERNDEDSDSDSDSDGDSSFKAPRLTKRPRADDAGDSSKQRKKARTTVATVSSTEGSGPLSRNAEVWFSQGLFKGTGLSDVEDDEEDEDGMVVDSEVDLEEGPSSSTASSDDAGEDDFEIVPQDEGDDVGMWDVDDENEDEIRQETINKRGLTTAEAVTLAQQLVNRQKTRTELLNEGFNRYSLNAKDGLPSWFLDDESQHYKANIPVTKEAVAALRAKMRALDARPIKKVAEAKARKKMRAAQRFEKALKKAEGVNETSDMTERAKAKQIEKLMQKSTATKAKKEIKVVVAKGAHKGLKGRPKGVKGRYVMLDSRMRKEMRAKKRKEKAQKKRRK</sequence>
<feature type="binding site" evidence="8">
    <location>
        <position position="122"/>
    </location>
    <ligand>
        <name>S-adenosyl-L-methionine</name>
        <dbReference type="ChEBI" id="CHEBI:59789"/>
    </ligand>
</feature>
<evidence type="ECO:0000256" key="2">
    <source>
        <dbReference type="ARBA" id="ARBA00022517"/>
    </source>
</evidence>
<dbReference type="PANTHER" id="PTHR10920:SF13">
    <property type="entry name" value="PRE-RRNA 2'-O-RIBOSE RNA METHYLTRANSFERASE FTSJ3"/>
    <property type="match status" value="1"/>
</dbReference>
<keyword evidence="2 8" id="KW-0690">Ribosome biogenesis</keyword>
<dbReference type="InterPro" id="IPR050082">
    <property type="entry name" value="RNA_methyltr_RlmE"/>
</dbReference>
<evidence type="ECO:0000256" key="8">
    <source>
        <dbReference type="HAMAP-Rule" id="MF_03163"/>
    </source>
</evidence>
<feature type="compositionally biased region" description="Polar residues" evidence="9">
    <location>
        <begin position="631"/>
        <end position="640"/>
    </location>
</feature>
<keyword evidence="4 8" id="KW-0489">Methyltransferase</keyword>
<evidence type="ECO:0000256" key="1">
    <source>
        <dbReference type="ARBA" id="ARBA00004604"/>
    </source>
</evidence>
<feature type="compositionally biased region" description="Acidic residues" evidence="9">
    <location>
        <begin position="696"/>
        <end position="722"/>
    </location>
</feature>
<reference evidence="13 14" key="1">
    <citation type="journal article" date="2014" name="PLoS Genet.">
        <title>Analysis of the Phlebiopsis gigantea genome, transcriptome and secretome provides insight into its pioneer colonization strategies of wood.</title>
        <authorList>
            <person name="Hori C."/>
            <person name="Ishida T."/>
            <person name="Igarashi K."/>
            <person name="Samejima M."/>
            <person name="Suzuki H."/>
            <person name="Master E."/>
            <person name="Ferreira P."/>
            <person name="Ruiz-Duenas F.J."/>
            <person name="Held B."/>
            <person name="Canessa P."/>
            <person name="Larrondo L.F."/>
            <person name="Schmoll M."/>
            <person name="Druzhinina I.S."/>
            <person name="Kubicek C.P."/>
            <person name="Gaskell J.A."/>
            <person name="Kersten P."/>
            <person name="St John F."/>
            <person name="Glasner J."/>
            <person name="Sabat G."/>
            <person name="Splinter BonDurant S."/>
            <person name="Syed K."/>
            <person name="Yadav J."/>
            <person name="Mgbeahuruike A.C."/>
            <person name="Kovalchuk A."/>
            <person name="Asiegbu F.O."/>
            <person name="Lackner G."/>
            <person name="Hoffmeister D."/>
            <person name="Rencoret J."/>
            <person name="Gutierrez A."/>
            <person name="Sun H."/>
            <person name="Lindquist E."/>
            <person name="Barry K."/>
            <person name="Riley R."/>
            <person name="Grigoriev I.V."/>
            <person name="Henrissat B."/>
            <person name="Kues U."/>
            <person name="Berka R.M."/>
            <person name="Martinez A.T."/>
            <person name="Covert S.F."/>
            <person name="Blanchette R.A."/>
            <person name="Cullen D."/>
        </authorList>
    </citation>
    <scope>NUCLEOTIDE SEQUENCE [LARGE SCALE GENOMIC DNA]</scope>
    <source>
        <strain evidence="13 14">11061_1 CR5-6</strain>
    </source>
</reference>
<accession>A0A0C3SE71</accession>
<keyword evidence="3 8" id="KW-0698">rRNA processing</keyword>
<dbReference type="Proteomes" id="UP000053257">
    <property type="component" value="Unassembled WGS sequence"/>
</dbReference>
<feature type="domain" description="Ribosomal RNA methyltransferase FtsJ" evidence="10">
    <location>
        <begin position="70"/>
        <end position="246"/>
    </location>
</feature>
<dbReference type="GO" id="GO:0005730">
    <property type="term" value="C:nucleolus"/>
    <property type="evidence" value="ECO:0007669"/>
    <property type="project" value="UniProtKB-SubCell"/>
</dbReference>
<dbReference type="HAMAP" id="MF_01547">
    <property type="entry name" value="RNA_methyltr_E"/>
    <property type="match status" value="1"/>
</dbReference>
<comment type="similarity">
    <text evidence="8">Belongs to the class I-like SAM-binding methyltransferase superfamily. RNA methyltransferase RlmE family. SPB1 subfamily.</text>
</comment>
<evidence type="ECO:0000256" key="7">
    <source>
        <dbReference type="ARBA" id="ARBA00023242"/>
    </source>
</evidence>
<feature type="binding site" evidence="8">
    <location>
        <position position="104"/>
    </location>
    <ligand>
        <name>S-adenosyl-L-methionine</name>
        <dbReference type="ChEBI" id="CHEBI:59789"/>
    </ligand>
</feature>
<feature type="compositionally biased region" description="Basic and acidic residues" evidence="9">
    <location>
        <begin position="535"/>
        <end position="565"/>
    </location>
</feature>
<feature type="compositionally biased region" description="Acidic residues" evidence="9">
    <location>
        <begin position="566"/>
        <end position="576"/>
    </location>
</feature>
<evidence type="ECO:0000256" key="5">
    <source>
        <dbReference type="ARBA" id="ARBA00022679"/>
    </source>
</evidence>
<feature type="active site" description="Proton acceptor" evidence="8">
    <location>
        <position position="203"/>
    </location>
</feature>
<dbReference type="Pfam" id="PF11861">
    <property type="entry name" value="DUF3381"/>
    <property type="match status" value="1"/>
</dbReference>
<gene>
    <name evidence="13" type="ORF">PHLGIDRAFT_9972</name>
</gene>
<feature type="region of interest" description="Disordered" evidence="9">
    <location>
        <begin position="477"/>
        <end position="522"/>
    </location>
</feature>
<keyword evidence="7 8" id="KW-0539">Nucleus</keyword>
<dbReference type="InterPro" id="IPR024576">
    <property type="entry name" value="rRNA_MeTfrase_Spb1_DUF3381"/>
</dbReference>
<evidence type="ECO:0000259" key="10">
    <source>
        <dbReference type="Pfam" id="PF01728"/>
    </source>
</evidence>
<dbReference type="Gene3D" id="3.40.50.150">
    <property type="entry name" value="Vaccinia Virus protein VP39"/>
    <property type="match status" value="1"/>
</dbReference>
<dbReference type="STRING" id="745531.A0A0C3SE71"/>
<dbReference type="InterPro" id="IPR015507">
    <property type="entry name" value="rRNA-MeTfrase_E"/>
</dbReference>
<feature type="compositionally biased region" description="Basic residues" evidence="9">
    <location>
        <begin position="905"/>
        <end position="920"/>
    </location>
</feature>
<dbReference type="PANTHER" id="PTHR10920">
    <property type="entry name" value="RIBOSOMAL RNA METHYLTRANSFERASE"/>
    <property type="match status" value="1"/>
</dbReference>
<dbReference type="InterPro" id="IPR028589">
    <property type="entry name" value="SPB1-like"/>
</dbReference>
<dbReference type="Pfam" id="PF07780">
    <property type="entry name" value="Spb1_C"/>
    <property type="match status" value="1"/>
</dbReference>
<dbReference type="SUPFAM" id="SSF53335">
    <property type="entry name" value="S-adenosyl-L-methionine-dependent methyltransferases"/>
    <property type="match status" value="1"/>
</dbReference>
<organism evidence="13 14">
    <name type="scientific">Phlebiopsis gigantea (strain 11061_1 CR5-6)</name>
    <name type="common">White-rot fungus</name>
    <name type="synonym">Peniophora gigantea</name>
    <dbReference type="NCBI Taxonomy" id="745531"/>
    <lineage>
        <taxon>Eukaryota</taxon>
        <taxon>Fungi</taxon>
        <taxon>Dikarya</taxon>
        <taxon>Basidiomycota</taxon>
        <taxon>Agaricomycotina</taxon>
        <taxon>Agaricomycetes</taxon>
        <taxon>Polyporales</taxon>
        <taxon>Phanerochaetaceae</taxon>
        <taxon>Phlebiopsis</taxon>
    </lineage>
</organism>
<dbReference type="HAMAP" id="MF_03163">
    <property type="entry name" value="RNA_methyltr_E_SPB1"/>
    <property type="match status" value="1"/>
</dbReference>
<feature type="compositionally biased region" description="Acidic residues" evidence="9">
    <location>
        <begin position="589"/>
        <end position="600"/>
    </location>
</feature>
<dbReference type="InterPro" id="IPR012920">
    <property type="entry name" value="rRNA_MeTfrase_SPB1-like_C"/>
</dbReference>
<dbReference type="GO" id="GO:0000466">
    <property type="term" value="P:maturation of 5.8S rRNA from tricistronic rRNA transcript (SSU-rRNA, 5.8S rRNA, LSU-rRNA)"/>
    <property type="evidence" value="ECO:0007669"/>
    <property type="project" value="TreeGrafter"/>
</dbReference>
<feature type="domain" description="DUF3381" evidence="12">
    <location>
        <begin position="289"/>
        <end position="440"/>
    </location>
</feature>
<dbReference type="InterPro" id="IPR002877">
    <property type="entry name" value="RNA_MeTrfase_FtsJ_dom"/>
</dbReference>
<protein>
    <submittedName>
        <fullName evidence="13">Uncharacterized protein</fullName>
    </submittedName>
</protein>
<dbReference type="GO" id="GO:0030687">
    <property type="term" value="C:preribosome, large subunit precursor"/>
    <property type="evidence" value="ECO:0007669"/>
    <property type="project" value="TreeGrafter"/>
</dbReference>
<feature type="region of interest" description="Disordered" evidence="9">
    <location>
        <begin position="535"/>
        <end position="722"/>
    </location>
</feature>
<feature type="binding site" evidence="8">
    <location>
        <position position="163"/>
    </location>
    <ligand>
        <name>S-adenosyl-L-methionine</name>
        <dbReference type="ChEBI" id="CHEBI:59789"/>
    </ligand>
</feature>
<evidence type="ECO:0000259" key="12">
    <source>
        <dbReference type="Pfam" id="PF11861"/>
    </source>
</evidence>
<keyword evidence="6 8" id="KW-0949">S-adenosyl-L-methionine</keyword>
<keyword evidence="5 8" id="KW-0808">Transferase</keyword>
<evidence type="ECO:0000259" key="11">
    <source>
        <dbReference type="Pfam" id="PF07780"/>
    </source>
</evidence>
<dbReference type="GO" id="GO:0008650">
    <property type="term" value="F:rRNA (uridine-2'-O-)-methyltransferase activity"/>
    <property type="evidence" value="ECO:0007669"/>
    <property type="project" value="TreeGrafter"/>
</dbReference>
<feature type="compositionally biased region" description="Acidic residues" evidence="9">
    <location>
        <begin position="486"/>
        <end position="512"/>
    </location>
</feature>
<comment type="subcellular location">
    <subcellularLocation>
        <location evidence="1 8">Nucleus</location>
        <location evidence="1 8">Nucleolus</location>
    </subcellularLocation>
</comment>
<evidence type="ECO:0000256" key="3">
    <source>
        <dbReference type="ARBA" id="ARBA00022552"/>
    </source>
</evidence>
<keyword evidence="14" id="KW-1185">Reference proteome</keyword>
<feature type="binding site" evidence="8">
    <location>
        <position position="138"/>
    </location>
    <ligand>
        <name>S-adenosyl-L-methionine</name>
        <dbReference type="ChEBI" id="CHEBI:59789"/>
    </ligand>
</feature>
<dbReference type="Pfam" id="PF01728">
    <property type="entry name" value="FtsJ"/>
    <property type="match status" value="1"/>
</dbReference>
<dbReference type="EMBL" id="KN840439">
    <property type="protein sequence ID" value="KIP12472.1"/>
    <property type="molecule type" value="Genomic_DNA"/>
</dbReference>
<dbReference type="FunFam" id="3.40.50.150:FF:000004">
    <property type="entry name" value="AdoMet-dependent rRNA methyltransferase SPB1"/>
    <property type="match status" value="1"/>
</dbReference>
<name>A0A0C3SE71_PHLG1</name>
<evidence type="ECO:0000313" key="14">
    <source>
        <dbReference type="Proteomes" id="UP000053257"/>
    </source>
</evidence>
<evidence type="ECO:0000256" key="9">
    <source>
        <dbReference type="SAM" id="MobiDB-lite"/>
    </source>
</evidence>
<dbReference type="GO" id="GO:0000463">
    <property type="term" value="P:maturation of LSU-rRNA from tricistronic rRNA transcript (SSU-rRNA, 5.8S rRNA, LSU-rRNA)"/>
    <property type="evidence" value="ECO:0007669"/>
    <property type="project" value="TreeGrafter"/>
</dbReference>
<feature type="compositionally biased region" description="Basic residues" evidence="9">
    <location>
        <begin position="879"/>
        <end position="891"/>
    </location>
</feature>
<dbReference type="InterPro" id="IPR029063">
    <property type="entry name" value="SAM-dependent_MTases_sf"/>
</dbReference>
<dbReference type="AlphaFoldDB" id="A0A0C3SE71"/>
<feature type="compositionally biased region" description="Acidic residues" evidence="9">
    <location>
        <begin position="664"/>
        <end position="685"/>
    </location>
</feature>
<dbReference type="OrthoDB" id="1287559at2759"/>
<feature type="domain" description="Ribosomal RNA methyltransferase SPB1-like C-terminal" evidence="11">
    <location>
        <begin position="697"/>
        <end position="913"/>
    </location>
</feature>
<feature type="binding site" evidence="8">
    <location>
        <position position="102"/>
    </location>
    <ligand>
        <name>S-adenosyl-L-methionine</name>
        <dbReference type="ChEBI" id="CHEBI:59789"/>
    </ligand>
</feature>
<evidence type="ECO:0000256" key="6">
    <source>
        <dbReference type="ARBA" id="ARBA00022691"/>
    </source>
</evidence>
<proteinExistence type="inferred from homology"/>
<dbReference type="HOGENOM" id="CLU_009422_8_1_1"/>
<evidence type="ECO:0000313" key="13">
    <source>
        <dbReference type="EMBL" id="KIP12472.1"/>
    </source>
</evidence>
<feature type="region of interest" description="Disordered" evidence="9">
    <location>
        <begin position="879"/>
        <end position="920"/>
    </location>
</feature>